<feature type="compositionally biased region" description="Polar residues" evidence="2">
    <location>
        <begin position="679"/>
        <end position="693"/>
    </location>
</feature>
<feature type="compositionally biased region" description="Polar residues" evidence="2">
    <location>
        <begin position="112"/>
        <end position="139"/>
    </location>
</feature>
<feature type="compositionally biased region" description="Basic and acidic residues" evidence="2">
    <location>
        <begin position="865"/>
        <end position="904"/>
    </location>
</feature>
<feature type="compositionally biased region" description="Basic and acidic residues" evidence="2">
    <location>
        <begin position="722"/>
        <end position="746"/>
    </location>
</feature>
<reference evidence="3" key="2">
    <citation type="submission" date="2022-06" db="UniProtKB">
        <authorList>
            <consortium name="EnsemblMetazoa"/>
        </authorList>
    </citation>
    <scope>IDENTIFICATION</scope>
    <source>
        <strain evidence="3">DF5081</strain>
    </source>
</reference>
<keyword evidence="1" id="KW-0175">Coiled coil</keyword>
<feature type="region of interest" description="Disordered" evidence="2">
    <location>
        <begin position="722"/>
        <end position="749"/>
    </location>
</feature>
<evidence type="ECO:0000313" key="3">
    <source>
        <dbReference type="EnsemblMetazoa" id="CJA15089.1"/>
    </source>
</evidence>
<feature type="compositionally biased region" description="Basic and acidic residues" evidence="2">
    <location>
        <begin position="962"/>
        <end position="973"/>
    </location>
</feature>
<keyword evidence="4" id="KW-1185">Reference proteome</keyword>
<feature type="coiled-coil region" evidence="1">
    <location>
        <begin position="1254"/>
        <end position="1314"/>
    </location>
</feature>
<proteinExistence type="predicted"/>
<feature type="compositionally biased region" description="Low complexity" evidence="2">
    <location>
        <begin position="989"/>
        <end position="1022"/>
    </location>
</feature>
<evidence type="ECO:0000313" key="4">
    <source>
        <dbReference type="Proteomes" id="UP000005237"/>
    </source>
</evidence>
<feature type="region of interest" description="Disordered" evidence="2">
    <location>
        <begin position="1220"/>
        <end position="1240"/>
    </location>
</feature>
<feature type="region of interest" description="Disordered" evidence="2">
    <location>
        <begin position="202"/>
        <end position="229"/>
    </location>
</feature>
<protein>
    <submittedName>
        <fullName evidence="3">Uncharacterized protein</fullName>
    </submittedName>
</protein>
<feature type="compositionally biased region" description="Basic and acidic residues" evidence="2">
    <location>
        <begin position="699"/>
        <end position="708"/>
    </location>
</feature>
<feature type="region of interest" description="Disordered" evidence="2">
    <location>
        <begin position="619"/>
        <end position="642"/>
    </location>
</feature>
<dbReference type="Proteomes" id="UP000005237">
    <property type="component" value="Unassembled WGS sequence"/>
</dbReference>
<feature type="compositionally biased region" description="Basic and acidic residues" evidence="2">
    <location>
        <begin position="624"/>
        <end position="642"/>
    </location>
</feature>
<evidence type="ECO:0000256" key="1">
    <source>
        <dbReference type="SAM" id="Coils"/>
    </source>
</evidence>
<feature type="region of interest" description="Disordered" evidence="2">
    <location>
        <begin position="308"/>
        <end position="355"/>
    </location>
</feature>
<name>A0A8R1DYI5_CAEJA</name>
<feature type="region of interest" description="Disordered" evidence="2">
    <location>
        <begin position="840"/>
        <end position="923"/>
    </location>
</feature>
<feature type="region of interest" description="Disordered" evidence="2">
    <location>
        <begin position="367"/>
        <end position="393"/>
    </location>
</feature>
<feature type="region of interest" description="Disordered" evidence="2">
    <location>
        <begin position="158"/>
        <end position="182"/>
    </location>
</feature>
<feature type="region of interest" description="Disordered" evidence="2">
    <location>
        <begin position="944"/>
        <end position="1025"/>
    </location>
</feature>
<accession>A0A8R1DYI5</accession>
<reference evidence="4" key="1">
    <citation type="submission" date="2010-08" db="EMBL/GenBank/DDBJ databases">
        <authorList>
            <consortium name="Caenorhabditis japonica Sequencing Consortium"/>
            <person name="Wilson R.K."/>
        </authorList>
    </citation>
    <scope>NUCLEOTIDE SEQUENCE [LARGE SCALE GENOMIC DNA]</scope>
    <source>
        <strain evidence="4">DF5081</strain>
    </source>
</reference>
<sequence length="1318" mass="148773">MRFLNERRAPRAHAFNYFKPPPNVSIVVQPSDRSIPCMGSRQSSAVEMSRNKSIIRSSSSGSYPYPRTHTTLMVIPSNRPPPPPQPVKMFTGVRRRPPLNRACPPIPESKSNESIMSHASRVSEQQKATTATTSDNNPTDLVIENRNVVDVLHRLDTNSNVAPRNPTKESKKKMSTTPRSPLMSMANSVRSKLTKITHLARSSSQEARETKIKSSQSFSGIRQPKQVPKRIDQNANRVIKSSSMEVPSTSKVCIPQDPTPLVDDKIEEISEAGLISISEMAPPKPKEHVCIKLEEDVLVVTKEFDDLYPGQKRSASPDPPLVTESQTMSELEQLPSETVTTDETTEYDNSGTQRPGVVRTVTETTTTVTTTSFSPASEPAIQEEKEEEEVQKDDVELVIPSSVPSESQLKEEVVVKEEKTQDIVQETVKKTERVTSPERYVLLVKTPEALHKHRTLTIGEKEPEIDQKPAQEEEEIQYSKLETVRFKEVKEIKHKVIPEETPPPEKFVLTVKTPEALRRHHTFTIRDKSPEEIKIHKSQSDVHVSKKLVKQKSEPERKTVELVEKEKIEENTVPQTKYVMVMKTPECLRRHHTFTIGDRPKSPDYPFIEEGEITEPIATIGPPADRRRKEEAKERKRKEWEEYEKPKEKFILTTTTPIASRKYQTFVVEAKENKNEENTLPQSMSADAVMTTTKRGKVQRSESTDSKKHSYLRRLQFELFRGRSRERKSEKQEKRQKSLDERKPESTQKYVLSTTTPIVMRKYQTFAIIDGKSNSNKPTRNLEEIASAYRRKDSFDEEKTTSPVRPSDFYSITATTPVAKRRVVVEENVTSSILPLTLDEASPSRKPVSPEPRHLFVMGGRRSTTPKEERSIERLPEPPRNLKLESTTDRSQSDKAELLEERKSTMSGDLTSPEEDIPMDTNLTPTTEDVMEAVIISRRIEGLMTSPIEEEPEGITSSIRDLSTKSSDKDSERPAPVFTPPSPPKEKPFPVMSVPKSTSTSSSDSAAHITSSSGSSKTTKPTQLPIKKVIQEVNPMHIVELKPEHHKSKKEALASKSLRNAGKMLTPSFLRKNKKAPKKPLYAKTTSTGRQHISEKIERIAPLAEGESSVVANSPLVENLPITFEKWSNKSPRLSVKHFSETIVEEGLDANANAISPHLEHRVIPTSHDAVLADNTELFDDDILDQPMLVGDTFSHSSSIDCISAHQKMNESIISIDRSLAQNESRSSNQGTAQHHQNVVNRNSYIDSNLDKQIDAGRSEVQDIKSQLQKLNRLVNEMGVCEWEEELTRLRRENEQLRREVAERDATIAALQSQTVSS</sequence>
<organism evidence="3 4">
    <name type="scientific">Caenorhabditis japonica</name>
    <dbReference type="NCBI Taxonomy" id="281687"/>
    <lineage>
        <taxon>Eukaryota</taxon>
        <taxon>Metazoa</taxon>
        <taxon>Ecdysozoa</taxon>
        <taxon>Nematoda</taxon>
        <taxon>Chromadorea</taxon>
        <taxon>Rhabditida</taxon>
        <taxon>Rhabditina</taxon>
        <taxon>Rhabditomorpha</taxon>
        <taxon>Rhabditoidea</taxon>
        <taxon>Rhabditidae</taxon>
        <taxon>Peloderinae</taxon>
        <taxon>Caenorhabditis</taxon>
    </lineage>
</organism>
<evidence type="ECO:0000256" key="2">
    <source>
        <dbReference type="SAM" id="MobiDB-lite"/>
    </source>
</evidence>
<feature type="region of interest" description="Disordered" evidence="2">
    <location>
        <begin position="95"/>
        <end position="139"/>
    </location>
</feature>
<dbReference type="EnsemblMetazoa" id="CJA15089.1">
    <property type="protein sequence ID" value="CJA15089.1"/>
    <property type="gene ID" value="WBGene00134293"/>
</dbReference>
<feature type="region of interest" description="Disordered" evidence="2">
    <location>
        <begin position="671"/>
        <end position="710"/>
    </location>
</feature>